<gene>
    <name evidence="2" type="ORF">AVEN_189415_1</name>
    <name evidence="1" type="ORF">AVEN_9131_1</name>
</gene>
<evidence type="ECO:0000313" key="3">
    <source>
        <dbReference type="Proteomes" id="UP000499080"/>
    </source>
</evidence>
<feature type="non-terminal residue" evidence="2">
    <location>
        <position position="1"/>
    </location>
</feature>
<dbReference type="AlphaFoldDB" id="A0A4Y2RDJ1"/>
<dbReference type="Proteomes" id="UP000499080">
    <property type="component" value="Unassembled WGS sequence"/>
</dbReference>
<reference evidence="2 3" key="1">
    <citation type="journal article" date="2019" name="Sci. Rep.">
        <title>Orb-weaving spider Araneus ventricosus genome elucidates the spidroin gene catalogue.</title>
        <authorList>
            <person name="Kono N."/>
            <person name="Nakamura H."/>
            <person name="Ohtoshi R."/>
            <person name="Moran D.A.P."/>
            <person name="Shinohara A."/>
            <person name="Yoshida Y."/>
            <person name="Fujiwara M."/>
            <person name="Mori M."/>
            <person name="Tomita M."/>
            <person name="Arakawa K."/>
        </authorList>
    </citation>
    <scope>NUCLEOTIDE SEQUENCE [LARGE SCALE GENOMIC DNA]</scope>
</reference>
<dbReference type="EMBL" id="BGPR01144076">
    <property type="protein sequence ID" value="GBN73486.1"/>
    <property type="molecule type" value="Genomic_DNA"/>
</dbReference>
<organism evidence="2 3">
    <name type="scientific">Araneus ventricosus</name>
    <name type="common">Orbweaver spider</name>
    <name type="synonym">Epeira ventricosa</name>
    <dbReference type="NCBI Taxonomy" id="182803"/>
    <lineage>
        <taxon>Eukaryota</taxon>
        <taxon>Metazoa</taxon>
        <taxon>Ecdysozoa</taxon>
        <taxon>Arthropoda</taxon>
        <taxon>Chelicerata</taxon>
        <taxon>Arachnida</taxon>
        <taxon>Araneae</taxon>
        <taxon>Araneomorphae</taxon>
        <taxon>Entelegynae</taxon>
        <taxon>Araneoidea</taxon>
        <taxon>Araneidae</taxon>
        <taxon>Araneus</taxon>
    </lineage>
</organism>
<evidence type="ECO:0000313" key="2">
    <source>
        <dbReference type="EMBL" id="GBN73486.1"/>
    </source>
</evidence>
<name>A0A4Y2RDJ1_ARAVE</name>
<accession>A0A4Y2RDJ1</accession>
<protein>
    <submittedName>
        <fullName evidence="2">Uncharacterized protein</fullName>
    </submittedName>
</protein>
<comment type="caution">
    <text evidence="2">The sequence shown here is derived from an EMBL/GenBank/DDBJ whole genome shotgun (WGS) entry which is preliminary data.</text>
</comment>
<sequence length="89" mass="9653">WGVLGFQFWLPPTPRRCKNALCCIVDVGAYFSTAAVRCVGQVLKGSMTRKADCILSFPFSRVGADFGKDVMYGSACIAVAPLSRYPSEP</sequence>
<proteinExistence type="predicted"/>
<evidence type="ECO:0000313" key="1">
    <source>
        <dbReference type="EMBL" id="GBN73452.1"/>
    </source>
</evidence>
<dbReference type="EMBL" id="BGPR01144058">
    <property type="protein sequence ID" value="GBN73452.1"/>
    <property type="molecule type" value="Genomic_DNA"/>
</dbReference>
<keyword evidence="3" id="KW-1185">Reference proteome</keyword>